<name>A0ACB9RL40_9MYRT</name>
<evidence type="ECO:0000313" key="1">
    <source>
        <dbReference type="EMBL" id="KAI4379737.1"/>
    </source>
</evidence>
<dbReference type="EMBL" id="CM042882">
    <property type="protein sequence ID" value="KAI4379737.1"/>
    <property type="molecule type" value="Genomic_DNA"/>
</dbReference>
<protein>
    <submittedName>
        <fullName evidence="1">Uncharacterized protein</fullName>
    </submittedName>
</protein>
<evidence type="ECO:0000313" key="2">
    <source>
        <dbReference type="Proteomes" id="UP001057402"/>
    </source>
</evidence>
<reference evidence="2" key="1">
    <citation type="journal article" date="2023" name="Front. Plant Sci.">
        <title>Chromosomal-level genome assembly of Melastoma candidum provides insights into trichome evolution.</title>
        <authorList>
            <person name="Zhong Y."/>
            <person name="Wu W."/>
            <person name="Sun C."/>
            <person name="Zou P."/>
            <person name="Liu Y."/>
            <person name="Dai S."/>
            <person name="Zhou R."/>
        </authorList>
    </citation>
    <scope>NUCLEOTIDE SEQUENCE [LARGE SCALE GENOMIC DNA]</scope>
</reference>
<keyword evidence="2" id="KW-1185">Reference proteome</keyword>
<accession>A0ACB9RL40</accession>
<gene>
    <name evidence="1" type="ORF">MLD38_005993</name>
</gene>
<dbReference type="Proteomes" id="UP001057402">
    <property type="component" value="Chromosome 3"/>
</dbReference>
<comment type="caution">
    <text evidence="1">The sequence shown here is derived from an EMBL/GenBank/DDBJ whole genome shotgun (WGS) entry which is preliminary data.</text>
</comment>
<organism evidence="1 2">
    <name type="scientific">Melastoma candidum</name>
    <dbReference type="NCBI Taxonomy" id="119954"/>
    <lineage>
        <taxon>Eukaryota</taxon>
        <taxon>Viridiplantae</taxon>
        <taxon>Streptophyta</taxon>
        <taxon>Embryophyta</taxon>
        <taxon>Tracheophyta</taxon>
        <taxon>Spermatophyta</taxon>
        <taxon>Magnoliopsida</taxon>
        <taxon>eudicotyledons</taxon>
        <taxon>Gunneridae</taxon>
        <taxon>Pentapetalae</taxon>
        <taxon>rosids</taxon>
        <taxon>malvids</taxon>
        <taxon>Myrtales</taxon>
        <taxon>Melastomataceae</taxon>
        <taxon>Melastomatoideae</taxon>
        <taxon>Melastomateae</taxon>
        <taxon>Melastoma</taxon>
    </lineage>
</organism>
<sequence>MVATSIVKQEERRKENSNLRRWAGSLVPGDFWVYEGSGVVEQVGFCLGMKSALALFGLWDCGFWIHCKS</sequence>
<proteinExistence type="predicted"/>